<feature type="compositionally biased region" description="Polar residues" evidence="1">
    <location>
        <begin position="174"/>
        <end position="187"/>
    </location>
</feature>
<feature type="compositionally biased region" description="Low complexity" evidence="1">
    <location>
        <begin position="520"/>
        <end position="536"/>
    </location>
</feature>
<feature type="compositionally biased region" description="Polar residues" evidence="1">
    <location>
        <begin position="965"/>
        <end position="990"/>
    </location>
</feature>
<sequence length="1107" mass="121642">MFLKTVPPAVAIHSEWRSSKSCILPLFFNDSASDSDLASVNGTPIPQKIQMIIESLHSTQSSDMTDNVQDAHSSHETGCKGQVRLADTAVRSCRTDARRQAAGSDTGEDSDSDDSVDRGIEEAIQEYLKEKVDHKRKGDSVTGSSPAAKLQRREPSAPDAAKQLAHSGSGKVLTASNHIQREPSTQPLKEKVKKKSLSKENPFKKADVSKSLPVKSPPLSRCKKGSSSSSEMDRSPPRLVIKEELLDSSSDDGIEEEIKRFQQEKKVKLECKKDTTRNPQRTDDSDTSSDEGIEEAIRRFQAEKCENKTSPLKPTQPVLVQRIAQPLKTLSKKNNTKKLTTKKSERPASLTISQFLNKCSSQGSKVKALAAQPTSPRTTDAEHQIPSGLNVDTADLMCAEAILDISKTVMPEVFESNFNRTTQQTFPATDDKSNDSSVDSEDGIEQEIRKFLELKAQLNKEPSPDPTAGKEPKKKAKETQSSKVRLSLSRKRKFKEQSKPSADGGAACDVNKEMPSGKTSVRSESTRSQISSSGISAPLTVKNNKPKQNSPARKVSDASVPQDKGSPNASLSLIGSERNDSSDKSSSLDSDEDLDAAIKDLLKTKKKVKKKVRDMRARKGLSEALTTDTLKKLKLTTEQKNAPHVKTVKSTLHAKSNKSPRSKAGKSKSEAQNCKQPTSLGNDGGVNEHHQESGLPPSIQQANEDDSCVDSDDSIEQEIRRFLAERAKVATPVLKNVKQEGGGDEDLATAADVKLEHQQIPIEPPAGLQNNETQTEMKCAGVSLFVNRQTDSPAEADKGPVLTPGSSCIKGFWKAENENLEISTSGDQKNGLSSKSISVSHISLKFSSFTSPSEMPQTSDQHQNLFLMASGDGRMNELTECPSTDCNERLTSHQSRPAPRIPLSEVIRSVCPSPFSKTEPPESSPSTENPAITTGDVSSSTPPGSRTEEIYVHDHMNRDKKDQSSPDQTAFPSFSAQKTNHLQVRQSQPSEYRLSLGEKQREGGEKQEEKEQEGRMKEDEEETCLDETDVEADEDREDQKMKAGRQHQPSQSLSTSIDPGILLSPYIALDTEERRLRFRSRRLQIQKQLQYSTTVKRRLQFVVSVPR</sequence>
<feature type="compositionally biased region" description="Polar residues" evidence="1">
    <location>
        <begin position="929"/>
        <end position="944"/>
    </location>
</feature>
<evidence type="ECO:0000259" key="2">
    <source>
        <dbReference type="Pfam" id="PF15740"/>
    </source>
</evidence>
<evidence type="ECO:0000313" key="4">
    <source>
        <dbReference type="Proteomes" id="UP001059041"/>
    </source>
</evidence>
<feature type="compositionally biased region" description="Basic and acidic residues" evidence="1">
    <location>
        <begin position="256"/>
        <end position="284"/>
    </location>
</feature>
<feature type="compositionally biased region" description="Low complexity" evidence="1">
    <location>
        <begin position="209"/>
        <end position="230"/>
    </location>
</feature>
<feature type="compositionally biased region" description="Basic residues" evidence="1">
    <location>
        <begin position="655"/>
        <end position="666"/>
    </location>
</feature>
<dbReference type="Pfam" id="PF15740">
    <property type="entry name" value="PPP1R26_N"/>
    <property type="match status" value="2"/>
</dbReference>
<keyword evidence="4" id="KW-1185">Reference proteome</keyword>
<feature type="compositionally biased region" description="Basic and acidic residues" evidence="1">
    <location>
        <begin position="295"/>
        <end position="307"/>
    </location>
</feature>
<gene>
    <name evidence="3" type="ORF">IRJ41_006327</name>
</gene>
<feature type="compositionally biased region" description="Basic and acidic residues" evidence="1">
    <location>
        <begin position="996"/>
        <end position="1018"/>
    </location>
</feature>
<organism evidence="3 4">
    <name type="scientific">Triplophysa rosa</name>
    <name type="common">Cave loach</name>
    <dbReference type="NCBI Taxonomy" id="992332"/>
    <lineage>
        <taxon>Eukaryota</taxon>
        <taxon>Metazoa</taxon>
        <taxon>Chordata</taxon>
        <taxon>Craniata</taxon>
        <taxon>Vertebrata</taxon>
        <taxon>Euteleostomi</taxon>
        <taxon>Actinopterygii</taxon>
        <taxon>Neopterygii</taxon>
        <taxon>Teleostei</taxon>
        <taxon>Ostariophysi</taxon>
        <taxon>Cypriniformes</taxon>
        <taxon>Nemacheilidae</taxon>
        <taxon>Triplophysa</taxon>
    </lineage>
</organism>
<feature type="compositionally biased region" description="Basic and acidic residues" evidence="1">
    <location>
        <begin position="197"/>
        <end position="208"/>
    </location>
</feature>
<dbReference type="PANTHER" id="PTHR15724">
    <property type="entry name" value="PROTEIN PHOSPHATASE 1 REGULATORY SUBUNIT 26"/>
    <property type="match status" value="1"/>
</dbReference>
<comment type="caution">
    <text evidence="3">The sequence shown here is derived from an EMBL/GenBank/DDBJ whole genome shotgun (WGS) entry which is preliminary data.</text>
</comment>
<evidence type="ECO:0000256" key="1">
    <source>
        <dbReference type="SAM" id="MobiDB-lite"/>
    </source>
</evidence>
<proteinExistence type="predicted"/>
<dbReference type="AlphaFoldDB" id="A0A9W7TGR9"/>
<feature type="region of interest" description="Disordered" evidence="1">
    <location>
        <begin position="59"/>
        <end position="83"/>
    </location>
</feature>
<evidence type="ECO:0000313" key="3">
    <source>
        <dbReference type="EMBL" id="KAI7795787.1"/>
    </source>
</evidence>
<dbReference type="InterPro" id="IPR026130">
    <property type="entry name" value="PPP1R26"/>
</dbReference>
<feature type="compositionally biased region" description="Acidic residues" evidence="1">
    <location>
        <begin position="1019"/>
        <end position="1036"/>
    </location>
</feature>
<dbReference type="InterPro" id="IPR031474">
    <property type="entry name" value="PPP1R26_N"/>
</dbReference>
<reference evidence="3" key="1">
    <citation type="submission" date="2021-02" db="EMBL/GenBank/DDBJ databases">
        <title>Comparative genomics reveals that relaxation of natural selection precedes convergent phenotypic evolution of cavefish.</title>
        <authorList>
            <person name="Peng Z."/>
        </authorList>
    </citation>
    <scope>NUCLEOTIDE SEQUENCE</scope>
    <source>
        <tissue evidence="3">Muscle</tissue>
    </source>
</reference>
<feature type="compositionally biased region" description="Polar residues" evidence="1">
    <location>
        <begin position="59"/>
        <end position="71"/>
    </location>
</feature>
<feature type="region of interest" description="Disordered" evidence="1">
    <location>
        <begin position="874"/>
        <end position="1057"/>
    </location>
</feature>
<dbReference type="PANTHER" id="PTHR15724:SF0">
    <property type="entry name" value="PROTEIN PHOSPHATASE 1 REGULATORY SUBUNIT 26"/>
    <property type="match status" value="1"/>
</dbReference>
<feature type="compositionally biased region" description="Acidic residues" evidence="1">
    <location>
        <begin position="703"/>
        <end position="713"/>
    </location>
</feature>
<feature type="compositionally biased region" description="Basic and acidic residues" evidence="1">
    <location>
        <begin position="130"/>
        <end position="139"/>
    </location>
</feature>
<feature type="compositionally biased region" description="Polar residues" evidence="1">
    <location>
        <begin position="670"/>
        <end position="681"/>
    </location>
</feature>
<dbReference type="Proteomes" id="UP001059041">
    <property type="component" value="Linkage Group LG19"/>
</dbReference>
<feature type="compositionally biased region" description="Acidic residues" evidence="1">
    <location>
        <begin position="285"/>
        <end position="294"/>
    </location>
</feature>
<feature type="compositionally biased region" description="Basic and acidic residues" evidence="1">
    <location>
        <begin position="946"/>
        <end position="964"/>
    </location>
</feature>
<feature type="region of interest" description="Disordered" evidence="1">
    <location>
        <begin position="96"/>
        <end position="117"/>
    </location>
</feature>
<protein>
    <recommendedName>
        <fullName evidence="2">Protein phosphatase 1 regulatory subunit 26 N-terminal domain-containing protein</fullName>
    </recommendedName>
</protein>
<name>A0A9W7TGR9_TRIRA</name>
<feature type="region of interest" description="Disordered" evidence="1">
    <location>
        <begin position="455"/>
        <end position="713"/>
    </location>
</feature>
<feature type="domain" description="Protein phosphatase 1 regulatory subunit 26 N-terminal" evidence="2">
    <location>
        <begin position="1"/>
        <end position="172"/>
    </location>
</feature>
<feature type="compositionally biased region" description="Basic and acidic residues" evidence="1">
    <location>
        <begin position="231"/>
        <end position="245"/>
    </location>
</feature>
<dbReference type="EMBL" id="JAFHDT010000019">
    <property type="protein sequence ID" value="KAI7795787.1"/>
    <property type="molecule type" value="Genomic_DNA"/>
</dbReference>
<feature type="region of interest" description="Disordered" evidence="1">
    <location>
        <begin position="420"/>
        <end position="443"/>
    </location>
</feature>
<feature type="region of interest" description="Disordered" evidence="1">
    <location>
        <begin position="130"/>
        <end position="318"/>
    </location>
</feature>
<feature type="compositionally biased region" description="Polar residues" evidence="1">
    <location>
        <begin position="1047"/>
        <end position="1057"/>
    </location>
</feature>
<feature type="compositionally biased region" description="Polar residues" evidence="1">
    <location>
        <begin position="541"/>
        <end position="551"/>
    </location>
</feature>
<feature type="domain" description="Protein phosphatase 1 regulatory subunit 26 N-terminal" evidence="2">
    <location>
        <begin position="280"/>
        <end position="729"/>
    </location>
</feature>
<accession>A0A9W7TGR9</accession>
<dbReference type="GO" id="GO:0004864">
    <property type="term" value="F:protein phosphatase inhibitor activity"/>
    <property type="evidence" value="ECO:0007669"/>
    <property type="project" value="InterPro"/>
</dbReference>
<feature type="compositionally biased region" description="Basic residues" evidence="1">
    <location>
        <begin position="604"/>
        <end position="613"/>
    </location>
</feature>